<name>A0A6M5YNF2_9BACT</name>
<feature type="compositionally biased region" description="Basic and acidic residues" evidence="1">
    <location>
        <begin position="9"/>
        <end position="19"/>
    </location>
</feature>
<accession>A0A6M5YNF2</accession>
<sequence>MTAPSGHTPHPEPEPKDLTDAEWTLVSPLLPVPKPGGRPRTIDLRAVVNAILHIQRAACPWRGLPRRYPNHSSVRTYYDRWVRDGTWDRVRAALGAPQ</sequence>
<feature type="region of interest" description="Disordered" evidence="1">
    <location>
        <begin position="1"/>
        <end position="20"/>
    </location>
</feature>
<dbReference type="EMBL" id="CP053452">
    <property type="protein sequence ID" value="QJW94890.1"/>
    <property type="molecule type" value="Genomic_DNA"/>
</dbReference>
<dbReference type="PANTHER" id="PTHR30007:SF0">
    <property type="entry name" value="TRANSPOSASE"/>
    <property type="match status" value="1"/>
</dbReference>
<proteinExistence type="predicted"/>
<evidence type="ECO:0000313" key="3">
    <source>
        <dbReference type="EMBL" id="QJW94890.1"/>
    </source>
</evidence>
<dbReference type="Proteomes" id="UP000503447">
    <property type="component" value="Chromosome"/>
</dbReference>
<dbReference type="InterPro" id="IPR025161">
    <property type="entry name" value="IS402-like_dom"/>
</dbReference>
<gene>
    <name evidence="3" type="ORF">FTUN_2416</name>
</gene>
<dbReference type="AlphaFoldDB" id="A0A6M5YNF2"/>
<reference evidence="4" key="1">
    <citation type="submission" date="2020-05" db="EMBL/GenBank/DDBJ databases">
        <title>Frigoriglobus tundricola gen. nov., sp. nov., a psychrotolerant cellulolytic planctomycete of the family Gemmataceae with two divergent copies of 16S rRNA gene.</title>
        <authorList>
            <person name="Kulichevskaya I.S."/>
            <person name="Ivanova A.A."/>
            <person name="Naumoff D.G."/>
            <person name="Beletsky A.V."/>
            <person name="Rijpstra W.I.C."/>
            <person name="Sinninghe Damste J.S."/>
            <person name="Mardanov A.V."/>
            <person name="Ravin N.V."/>
            <person name="Dedysh S.N."/>
        </authorList>
    </citation>
    <scope>NUCLEOTIDE SEQUENCE [LARGE SCALE GENOMIC DNA]</scope>
    <source>
        <strain evidence="4">PL17</strain>
    </source>
</reference>
<keyword evidence="4" id="KW-1185">Reference proteome</keyword>
<dbReference type="PANTHER" id="PTHR30007">
    <property type="entry name" value="PHP DOMAIN PROTEIN"/>
    <property type="match status" value="1"/>
</dbReference>
<feature type="domain" description="Insertion element IS402-like" evidence="2">
    <location>
        <begin position="18"/>
        <end position="90"/>
    </location>
</feature>
<dbReference type="RefSeq" id="WP_171470793.1">
    <property type="nucleotide sequence ID" value="NZ_CP053452.2"/>
</dbReference>
<evidence type="ECO:0000256" key="1">
    <source>
        <dbReference type="SAM" id="MobiDB-lite"/>
    </source>
</evidence>
<dbReference type="Pfam" id="PF13340">
    <property type="entry name" value="DUF4096"/>
    <property type="match status" value="1"/>
</dbReference>
<dbReference type="KEGG" id="ftj:FTUN_2416"/>
<organism evidence="3 4">
    <name type="scientific">Frigoriglobus tundricola</name>
    <dbReference type="NCBI Taxonomy" id="2774151"/>
    <lineage>
        <taxon>Bacteria</taxon>
        <taxon>Pseudomonadati</taxon>
        <taxon>Planctomycetota</taxon>
        <taxon>Planctomycetia</taxon>
        <taxon>Gemmatales</taxon>
        <taxon>Gemmataceae</taxon>
        <taxon>Frigoriglobus</taxon>
    </lineage>
</organism>
<protein>
    <recommendedName>
        <fullName evidence="2">Insertion element IS402-like domain-containing protein</fullName>
    </recommendedName>
</protein>
<evidence type="ECO:0000259" key="2">
    <source>
        <dbReference type="Pfam" id="PF13340"/>
    </source>
</evidence>
<evidence type="ECO:0000313" key="4">
    <source>
        <dbReference type="Proteomes" id="UP000503447"/>
    </source>
</evidence>